<keyword evidence="8" id="KW-1185">Reference proteome</keyword>
<keyword evidence="3 5" id="KW-0238">DNA-binding</keyword>
<name>A0ABX2AA97_9MICO</name>
<evidence type="ECO:0000256" key="2">
    <source>
        <dbReference type="ARBA" id="ARBA00023015"/>
    </source>
</evidence>
<evidence type="ECO:0000256" key="3">
    <source>
        <dbReference type="ARBA" id="ARBA00023125"/>
    </source>
</evidence>
<dbReference type="PROSITE" id="PS50977">
    <property type="entry name" value="HTH_TETR_2"/>
    <property type="match status" value="1"/>
</dbReference>
<evidence type="ECO:0000256" key="5">
    <source>
        <dbReference type="PROSITE-ProRule" id="PRU00335"/>
    </source>
</evidence>
<dbReference type="InterPro" id="IPR001647">
    <property type="entry name" value="HTH_TetR"/>
</dbReference>
<evidence type="ECO:0000256" key="4">
    <source>
        <dbReference type="ARBA" id="ARBA00023163"/>
    </source>
</evidence>
<dbReference type="PANTHER" id="PTHR30055">
    <property type="entry name" value="HTH-TYPE TRANSCRIPTIONAL REGULATOR RUTR"/>
    <property type="match status" value="1"/>
</dbReference>
<feature type="DNA-binding region" description="H-T-H motif" evidence="5">
    <location>
        <begin position="37"/>
        <end position="56"/>
    </location>
</feature>
<evidence type="ECO:0000259" key="6">
    <source>
        <dbReference type="PROSITE" id="PS50977"/>
    </source>
</evidence>
<evidence type="ECO:0000313" key="8">
    <source>
        <dbReference type="Proteomes" id="UP000757540"/>
    </source>
</evidence>
<dbReference type="Pfam" id="PF02909">
    <property type="entry name" value="TetR_C_1"/>
    <property type="match status" value="1"/>
</dbReference>
<dbReference type="PANTHER" id="PTHR30055:SF151">
    <property type="entry name" value="TRANSCRIPTIONAL REGULATORY PROTEIN"/>
    <property type="match status" value="1"/>
</dbReference>
<feature type="domain" description="HTH tetR-type" evidence="6">
    <location>
        <begin position="14"/>
        <end position="74"/>
    </location>
</feature>
<dbReference type="PRINTS" id="PR00400">
    <property type="entry name" value="TETREPRESSOR"/>
</dbReference>
<sequence>MSSGTTGEAGRRAPLDRARVVETAVALADAKGIGGVTMRAVAGGLGVEAMSLYNHVRNRDDLLDGMVDTVFAEIELPPADSAWREAMRRRADSARRVLRRHPWAVALLDSRSPGAATLRHHEAVLGVLRTGGFSVEAAVRAFFVVDSYVYGAVLQEVGLPFGGQEGLEQVVDDVADRLDVASHPRLVEVATGYASQQGYDFVEAFDAGLTLILGALHPDEG</sequence>
<proteinExistence type="predicted"/>
<keyword evidence="4" id="KW-0804">Transcription</keyword>
<evidence type="ECO:0000256" key="1">
    <source>
        <dbReference type="ARBA" id="ARBA00022491"/>
    </source>
</evidence>
<keyword evidence="1" id="KW-0678">Repressor</keyword>
<dbReference type="InterPro" id="IPR036271">
    <property type="entry name" value="Tet_transcr_reg_TetR-rel_C_sf"/>
</dbReference>
<dbReference type="Proteomes" id="UP000757540">
    <property type="component" value="Unassembled WGS sequence"/>
</dbReference>
<dbReference type="InterPro" id="IPR009057">
    <property type="entry name" value="Homeodomain-like_sf"/>
</dbReference>
<dbReference type="InterPro" id="IPR050109">
    <property type="entry name" value="HTH-type_TetR-like_transc_reg"/>
</dbReference>
<dbReference type="Gene3D" id="1.10.357.10">
    <property type="entry name" value="Tetracycline Repressor, domain 2"/>
    <property type="match status" value="1"/>
</dbReference>
<accession>A0ABX2AA97</accession>
<dbReference type="Gene3D" id="1.10.10.60">
    <property type="entry name" value="Homeodomain-like"/>
    <property type="match status" value="1"/>
</dbReference>
<evidence type="ECO:0000313" key="7">
    <source>
        <dbReference type="EMBL" id="NOV99078.1"/>
    </source>
</evidence>
<dbReference type="InterPro" id="IPR003012">
    <property type="entry name" value="Tet_transcr_reg_TetR"/>
</dbReference>
<dbReference type="SUPFAM" id="SSF46689">
    <property type="entry name" value="Homeodomain-like"/>
    <property type="match status" value="1"/>
</dbReference>
<comment type="caution">
    <text evidence="7">The sequence shown here is derived from an EMBL/GenBank/DDBJ whole genome shotgun (WGS) entry which is preliminary data.</text>
</comment>
<dbReference type="Pfam" id="PF00440">
    <property type="entry name" value="TetR_N"/>
    <property type="match status" value="1"/>
</dbReference>
<dbReference type="EMBL" id="JABEZU010000005">
    <property type="protein sequence ID" value="NOV99078.1"/>
    <property type="molecule type" value="Genomic_DNA"/>
</dbReference>
<dbReference type="SUPFAM" id="SSF48498">
    <property type="entry name" value="Tetracyclin repressor-like, C-terminal domain"/>
    <property type="match status" value="1"/>
</dbReference>
<gene>
    <name evidence="7" type="ORF">HDG69_003680</name>
</gene>
<protein>
    <submittedName>
        <fullName evidence="7">AcrR family transcriptional regulator</fullName>
    </submittedName>
</protein>
<dbReference type="InterPro" id="IPR004111">
    <property type="entry name" value="Repressor_TetR_C"/>
</dbReference>
<keyword evidence="2" id="KW-0805">Transcription regulation</keyword>
<organism evidence="7 8">
    <name type="scientific">Isoptericola halotolerans</name>
    <dbReference type="NCBI Taxonomy" id="300560"/>
    <lineage>
        <taxon>Bacteria</taxon>
        <taxon>Bacillati</taxon>
        <taxon>Actinomycetota</taxon>
        <taxon>Actinomycetes</taxon>
        <taxon>Micrococcales</taxon>
        <taxon>Promicromonosporaceae</taxon>
        <taxon>Isoptericola</taxon>
    </lineage>
</organism>
<reference evidence="7 8" key="1">
    <citation type="submission" date="2020-05" db="EMBL/GenBank/DDBJ databases">
        <title>Genomic Encyclopedia of Type Strains, Phase III (KMG-III): the genomes of soil and plant-associated and newly described type strains.</title>
        <authorList>
            <person name="Whitman W."/>
        </authorList>
    </citation>
    <scope>NUCLEOTIDE SEQUENCE [LARGE SCALE GENOMIC DNA]</scope>
    <source>
        <strain evidence="7 8">KCTC 19046</strain>
    </source>
</reference>
<dbReference type="RefSeq" id="WP_171785255.1">
    <property type="nucleotide sequence ID" value="NZ_BAAAML010000011.1"/>
</dbReference>